<dbReference type="CDD" id="cd18609">
    <property type="entry name" value="GH32-like"/>
    <property type="match status" value="1"/>
</dbReference>
<keyword evidence="2" id="KW-0378">Hydrolase</keyword>
<reference evidence="5 6" key="1">
    <citation type="submission" date="2019-06" db="EMBL/GenBank/DDBJ databases">
        <title>Sequencing the genomes of 1000 actinobacteria strains.</title>
        <authorList>
            <person name="Klenk H.-P."/>
        </authorList>
    </citation>
    <scope>NUCLEOTIDE SEQUENCE [LARGE SCALE GENOMIC DNA]</scope>
    <source>
        <strain evidence="5 6">DSM 21776</strain>
    </source>
</reference>
<dbReference type="OrthoDB" id="9776657at2"/>
<dbReference type="GO" id="GO:0004553">
    <property type="term" value="F:hydrolase activity, hydrolyzing O-glycosyl compounds"/>
    <property type="evidence" value="ECO:0007669"/>
    <property type="project" value="InterPro"/>
</dbReference>
<dbReference type="InterPro" id="IPR023296">
    <property type="entry name" value="Glyco_hydro_beta-prop_sf"/>
</dbReference>
<dbReference type="InterPro" id="IPR001362">
    <property type="entry name" value="Glyco_hydro_32"/>
</dbReference>
<evidence type="ECO:0000256" key="3">
    <source>
        <dbReference type="ARBA" id="ARBA00023295"/>
    </source>
</evidence>
<comment type="caution">
    <text evidence="5">The sequence shown here is derived from an EMBL/GenBank/DDBJ whole genome shotgun (WGS) entry which is preliminary data.</text>
</comment>
<name>A0A543PNL4_9MICO</name>
<comment type="similarity">
    <text evidence="1">Belongs to the glycosyl hydrolase 32 family.</text>
</comment>
<evidence type="ECO:0000259" key="4">
    <source>
        <dbReference type="Pfam" id="PF00251"/>
    </source>
</evidence>
<dbReference type="PANTHER" id="PTHR31953">
    <property type="entry name" value="BETA-FRUCTOFURANOSIDASE, INSOLUBLE ISOENZYME CWINV1-RELATED"/>
    <property type="match status" value="1"/>
</dbReference>
<keyword evidence="3" id="KW-0326">Glycosidase</keyword>
<gene>
    <name evidence="5" type="ORF">FHX52_2378</name>
</gene>
<feature type="domain" description="Glycosyl hydrolase family 32 N-terminal" evidence="4">
    <location>
        <begin position="19"/>
        <end position="227"/>
    </location>
</feature>
<dbReference type="SUPFAM" id="SSF75005">
    <property type="entry name" value="Arabinanase/levansucrase/invertase"/>
    <property type="match status" value="1"/>
</dbReference>
<dbReference type="GO" id="GO:0005975">
    <property type="term" value="P:carbohydrate metabolic process"/>
    <property type="evidence" value="ECO:0007669"/>
    <property type="project" value="InterPro"/>
</dbReference>
<protein>
    <submittedName>
        <fullName evidence="5">Beta-fructofuranosidase</fullName>
    </submittedName>
</protein>
<dbReference type="Pfam" id="PF00251">
    <property type="entry name" value="Glyco_hydro_32N"/>
    <property type="match status" value="1"/>
</dbReference>
<evidence type="ECO:0000313" key="5">
    <source>
        <dbReference type="EMBL" id="TQN45678.1"/>
    </source>
</evidence>
<dbReference type="InterPro" id="IPR013148">
    <property type="entry name" value="Glyco_hydro_32_N"/>
</dbReference>
<dbReference type="EMBL" id="VFQF01000002">
    <property type="protein sequence ID" value="TQN45678.1"/>
    <property type="molecule type" value="Genomic_DNA"/>
</dbReference>
<organism evidence="5 6">
    <name type="scientific">Humibacillus xanthopallidus</name>
    <dbReference type="NCBI Taxonomy" id="412689"/>
    <lineage>
        <taxon>Bacteria</taxon>
        <taxon>Bacillati</taxon>
        <taxon>Actinomycetota</taxon>
        <taxon>Actinomycetes</taxon>
        <taxon>Micrococcales</taxon>
        <taxon>Intrasporangiaceae</taxon>
        <taxon>Humibacillus</taxon>
    </lineage>
</organism>
<dbReference type="SMART" id="SM00640">
    <property type="entry name" value="Glyco_32"/>
    <property type="match status" value="1"/>
</dbReference>
<accession>A0A543PNL4</accession>
<sequence>MFKLPEAWVWDFWLVDDGSDYHLFFLYASRALRDPHARHYRASVGHAVSSDLVHWERVVDALVRSDAPAFDDLATWTGSVVRHPDGRWFMFYTGASLTADGANVQSIGYAVSSDLYVWDKAPGPVLRADGEWYEKYAPAPQGNWHDEAFRDPWVVADPEGDGWHMLITARSAVGPAGDPGDRVDRGVVGHAWSADLESWELREPLSAPGAGFGQLEVFQTHVVDGRQVLLFNCAVGDMPEAARRAGITGGVWIASAESVVGPYDLAGAREIDDPSLYVGKFIDDRETGETKFMAFRNETGGSFIGEITDPYVASWAGDRLVLTPAASETSSEAALEDSLTS</sequence>
<evidence type="ECO:0000256" key="2">
    <source>
        <dbReference type="ARBA" id="ARBA00022801"/>
    </source>
</evidence>
<dbReference type="Gene3D" id="2.115.10.20">
    <property type="entry name" value="Glycosyl hydrolase domain, family 43"/>
    <property type="match status" value="1"/>
</dbReference>
<evidence type="ECO:0000256" key="1">
    <source>
        <dbReference type="ARBA" id="ARBA00009902"/>
    </source>
</evidence>
<dbReference type="InterPro" id="IPR050551">
    <property type="entry name" value="Fructan_Metab_Enzymes"/>
</dbReference>
<dbReference type="Proteomes" id="UP000320085">
    <property type="component" value="Unassembled WGS sequence"/>
</dbReference>
<dbReference type="AlphaFoldDB" id="A0A543PNL4"/>
<dbReference type="RefSeq" id="WP_141822290.1">
    <property type="nucleotide sequence ID" value="NZ_BAAAQC010000010.1"/>
</dbReference>
<proteinExistence type="inferred from homology"/>
<evidence type="ECO:0000313" key="6">
    <source>
        <dbReference type="Proteomes" id="UP000320085"/>
    </source>
</evidence>